<accession>A0A0M0KBA7</accession>
<keyword evidence="2" id="KW-1185">Reference proteome</keyword>
<proteinExistence type="predicted"/>
<dbReference type="AlphaFoldDB" id="A0A0M0KBA7"/>
<evidence type="ECO:0000313" key="1">
    <source>
        <dbReference type="EMBL" id="KOO36121.1"/>
    </source>
</evidence>
<dbReference type="Proteomes" id="UP000037460">
    <property type="component" value="Unassembled WGS sequence"/>
</dbReference>
<sequence>MYKIKAAMYENAFTDRRSPVGASSSEPTLQQQMADVIQKLQSDYDSLCAIERKKASDFEAKYSELLSTVETQKLMLGDLERKTLDVMNTADKKFKEVTDHQIALQQEANSRREAVRAVSVAMQNSNLPPALRDALKALADSLMPTAIADEEEDD</sequence>
<name>A0A0M0KBA7_9EUKA</name>
<protein>
    <submittedName>
        <fullName evidence="1">Uncharacterized protein</fullName>
    </submittedName>
</protein>
<dbReference type="EMBL" id="JWZX01000629">
    <property type="protein sequence ID" value="KOO36121.1"/>
    <property type="molecule type" value="Genomic_DNA"/>
</dbReference>
<reference evidence="2" key="1">
    <citation type="journal article" date="2015" name="PLoS Genet.">
        <title>Genome Sequence and Transcriptome Analyses of Chrysochromulina tobin: Metabolic Tools for Enhanced Algal Fitness in the Prominent Order Prymnesiales (Haptophyceae).</title>
        <authorList>
            <person name="Hovde B.T."/>
            <person name="Deodato C.R."/>
            <person name="Hunsperger H.M."/>
            <person name="Ryken S.A."/>
            <person name="Yost W."/>
            <person name="Jha R.K."/>
            <person name="Patterson J."/>
            <person name="Monnat R.J. Jr."/>
            <person name="Barlow S.B."/>
            <person name="Starkenburg S.R."/>
            <person name="Cattolico R.A."/>
        </authorList>
    </citation>
    <scope>NUCLEOTIDE SEQUENCE</scope>
    <source>
        <strain evidence="2">CCMP291</strain>
    </source>
</reference>
<gene>
    <name evidence="1" type="ORF">Ctob_016239</name>
</gene>
<organism evidence="1 2">
    <name type="scientific">Chrysochromulina tobinii</name>
    <dbReference type="NCBI Taxonomy" id="1460289"/>
    <lineage>
        <taxon>Eukaryota</taxon>
        <taxon>Haptista</taxon>
        <taxon>Haptophyta</taxon>
        <taxon>Prymnesiophyceae</taxon>
        <taxon>Prymnesiales</taxon>
        <taxon>Chrysochromulinaceae</taxon>
        <taxon>Chrysochromulina</taxon>
    </lineage>
</organism>
<evidence type="ECO:0000313" key="2">
    <source>
        <dbReference type="Proteomes" id="UP000037460"/>
    </source>
</evidence>
<comment type="caution">
    <text evidence="1">The sequence shown here is derived from an EMBL/GenBank/DDBJ whole genome shotgun (WGS) entry which is preliminary data.</text>
</comment>